<sequence length="64" mass="7204">MQIKIEIDLIDNNVRYRQQCTKDVDADSSEKIATAAQVLIAQIYSILKTNEPPAVHEEPYSVDA</sequence>
<reference evidence="1 2" key="1">
    <citation type="submission" date="2018-08" db="EMBL/GenBank/DDBJ databases">
        <title>Fibrisoma montanum sp. nov., isolated from Danxia mountain soil.</title>
        <authorList>
            <person name="Huang Y."/>
        </authorList>
    </citation>
    <scope>NUCLEOTIDE SEQUENCE [LARGE SCALE GENOMIC DNA]</scope>
    <source>
        <strain evidence="1 2">HYT19</strain>
    </source>
</reference>
<dbReference type="Proteomes" id="UP000283523">
    <property type="component" value="Unassembled WGS sequence"/>
</dbReference>
<name>A0A418MHY9_9BACT</name>
<organism evidence="1 2">
    <name type="scientific">Fibrisoma montanum</name>
    <dbReference type="NCBI Taxonomy" id="2305895"/>
    <lineage>
        <taxon>Bacteria</taxon>
        <taxon>Pseudomonadati</taxon>
        <taxon>Bacteroidota</taxon>
        <taxon>Cytophagia</taxon>
        <taxon>Cytophagales</taxon>
        <taxon>Spirosomataceae</taxon>
        <taxon>Fibrisoma</taxon>
    </lineage>
</organism>
<dbReference type="RefSeq" id="WP_119665892.1">
    <property type="nucleotide sequence ID" value="NZ_QXED01000001.1"/>
</dbReference>
<evidence type="ECO:0000313" key="1">
    <source>
        <dbReference type="EMBL" id="RIV27040.1"/>
    </source>
</evidence>
<proteinExistence type="predicted"/>
<dbReference type="AlphaFoldDB" id="A0A418MHY9"/>
<protein>
    <submittedName>
        <fullName evidence="1">Uncharacterized protein</fullName>
    </submittedName>
</protein>
<accession>A0A418MHY9</accession>
<dbReference type="EMBL" id="QXED01000001">
    <property type="protein sequence ID" value="RIV27040.1"/>
    <property type="molecule type" value="Genomic_DNA"/>
</dbReference>
<comment type="caution">
    <text evidence="1">The sequence shown here is derived from an EMBL/GenBank/DDBJ whole genome shotgun (WGS) entry which is preliminary data.</text>
</comment>
<evidence type="ECO:0000313" key="2">
    <source>
        <dbReference type="Proteomes" id="UP000283523"/>
    </source>
</evidence>
<keyword evidence="2" id="KW-1185">Reference proteome</keyword>
<gene>
    <name evidence="1" type="ORF">DYU11_01610</name>
</gene>